<dbReference type="Pfam" id="PF13561">
    <property type="entry name" value="adh_short_C2"/>
    <property type="match status" value="1"/>
</dbReference>
<dbReference type="SUPFAM" id="SSF51735">
    <property type="entry name" value="NAD(P)-binding Rossmann-fold domains"/>
    <property type="match status" value="1"/>
</dbReference>
<dbReference type="RefSeq" id="WP_014789188.1">
    <property type="nucleotide sequence ID" value="NC_018015.1"/>
</dbReference>
<keyword evidence="3" id="KW-1185">Reference proteome</keyword>
<dbReference type="PRINTS" id="PR00080">
    <property type="entry name" value="SDRFAMILY"/>
</dbReference>
<dbReference type="InterPro" id="IPR036291">
    <property type="entry name" value="NAD(P)-bd_dom_sf"/>
</dbReference>
<dbReference type="GeneID" id="13037753"/>
<evidence type="ECO:0000313" key="3">
    <source>
        <dbReference type="Proteomes" id="UP000006064"/>
    </source>
</evidence>
<proteinExistence type="inferred from homology"/>
<dbReference type="Proteomes" id="UP000006064">
    <property type="component" value="Chromosome"/>
</dbReference>
<evidence type="ECO:0000313" key="2">
    <source>
        <dbReference type="EMBL" id="AFL95555.1"/>
    </source>
</evidence>
<dbReference type="CDD" id="cd05233">
    <property type="entry name" value="SDR_c"/>
    <property type="match status" value="1"/>
</dbReference>
<dbReference type="Gene3D" id="3.40.50.720">
    <property type="entry name" value="NAD(P)-binding Rossmann-like Domain"/>
    <property type="match status" value="1"/>
</dbReference>
<accession>I3ZV21</accession>
<dbReference type="FunFam" id="3.40.50.720:FF:000084">
    <property type="entry name" value="Short-chain dehydrogenase reductase"/>
    <property type="match status" value="1"/>
</dbReference>
<comment type="similarity">
    <text evidence="1">Belongs to the short-chain dehydrogenases/reductases (SDR) family.</text>
</comment>
<reference evidence="2 3" key="1">
    <citation type="journal article" date="2012" name="J. Bacteriol.">
        <title>Complete Genome Sequence of the Hyperthermophilic Archaeon Thermococcus sp. Strain CL1, Isolated from a Paralvinella sp. Polychaete Worm Collected from a Hydrothermal Vent.</title>
        <authorList>
            <person name="Jung J.H."/>
            <person name="Holden J.F."/>
            <person name="Seo D.H."/>
            <person name="Park K.H."/>
            <person name="Shin H."/>
            <person name="Ryu S."/>
            <person name="Lee J.H."/>
            <person name="Park C.S."/>
        </authorList>
    </citation>
    <scope>NUCLEOTIDE SEQUENCE [LARGE SCALE GENOMIC DNA]</scope>
    <source>
        <strain evidence="3">DSM 27260 / KACC 17922 / CL1</strain>
    </source>
</reference>
<dbReference type="GO" id="GO:0016616">
    <property type="term" value="F:oxidoreductase activity, acting on the CH-OH group of donors, NAD or NADP as acceptor"/>
    <property type="evidence" value="ECO:0007669"/>
    <property type="project" value="TreeGrafter"/>
</dbReference>
<organism evidence="2 3">
    <name type="scientific">Thermococcus cleftensis (strain DSM 27260 / KACC 17922 / CL1)</name>
    <dbReference type="NCBI Taxonomy" id="163003"/>
    <lineage>
        <taxon>Archaea</taxon>
        <taxon>Methanobacteriati</taxon>
        <taxon>Methanobacteriota</taxon>
        <taxon>Thermococci</taxon>
        <taxon>Thermococcales</taxon>
        <taxon>Thermococcaceae</taxon>
        <taxon>Thermococcus</taxon>
    </lineage>
</organism>
<dbReference type="KEGG" id="thm:CL1_1356"/>
<dbReference type="HOGENOM" id="CLU_010194_1_2_2"/>
<gene>
    <name evidence="2" type="ORF">CL1_1356</name>
</gene>
<dbReference type="AlphaFoldDB" id="I3ZV21"/>
<dbReference type="InterPro" id="IPR002347">
    <property type="entry name" value="SDR_fam"/>
</dbReference>
<dbReference type="STRING" id="163003.CL1_1356"/>
<sequence>MNMVTLKPLNELVSLKGRRALITGAASGIGRAAAIRFAEAGADLELVDLNESGLEETKALAEEFGVSVSTHRVDLSRKIEIDALWKELEGNEPDILVNNAGVYWFRDFTEVDEGFYEKVMEINLHSVFWMCQHFVRARKDKGGVIINVSSIEAFLPFARGLAHYDAAKLGVVALTRAIARDYGKKIRANVIVPGGIETEGVKRLKKEAIMKLDVEKISISFNFNARLPMGRFGQPDEVARVMLFLASDLASYINGAVIPVDGGFLST</sequence>
<name>I3ZV21_THECF</name>
<dbReference type="EMBL" id="CP003651">
    <property type="protein sequence ID" value="AFL95555.1"/>
    <property type="molecule type" value="Genomic_DNA"/>
</dbReference>
<dbReference type="PRINTS" id="PR00081">
    <property type="entry name" value="GDHRDH"/>
</dbReference>
<dbReference type="PANTHER" id="PTHR42760">
    <property type="entry name" value="SHORT-CHAIN DEHYDROGENASES/REDUCTASES FAMILY MEMBER"/>
    <property type="match status" value="1"/>
</dbReference>
<protein>
    <submittedName>
        <fullName evidence="2">Short-chain alcohol dehydrogenase</fullName>
    </submittedName>
</protein>
<evidence type="ECO:0000256" key="1">
    <source>
        <dbReference type="ARBA" id="ARBA00006484"/>
    </source>
</evidence>